<sequence length="146" mass="16564">MTAIMEVLKSEIDTNDVFEIVETNFFTTTIRKLIFSPKTPVVEHAISSDDKLNQISLSDVALHDTSDDCWIVIYDRVYDVTNFFDNHPGGIDVMLEYAGRDSSVAFAGHSNFALSMLKQYEIGILPPNERMYRYPATLSLSYQIPD</sequence>
<dbReference type="InterPro" id="IPR036400">
    <property type="entry name" value="Cyt_B5-like_heme/steroid_sf"/>
</dbReference>
<proteinExistence type="inferred from homology"/>
<dbReference type="GO" id="GO:0020037">
    <property type="term" value="F:heme binding"/>
    <property type="evidence" value="ECO:0007669"/>
    <property type="project" value="TreeGrafter"/>
</dbReference>
<dbReference type="Gene3D" id="3.10.120.10">
    <property type="entry name" value="Cytochrome b5-like heme/steroid binding domain"/>
    <property type="match status" value="1"/>
</dbReference>
<keyword evidence="2" id="KW-0479">Metal-binding</keyword>
<evidence type="ECO:0000313" key="7">
    <source>
        <dbReference type="Proteomes" id="UP001153620"/>
    </source>
</evidence>
<dbReference type="GO" id="GO:0046872">
    <property type="term" value="F:metal ion binding"/>
    <property type="evidence" value="ECO:0007669"/>
    <property type="project" value="UniProtKB-KW"/>
</dbReference>
<organism evidence="6 7">
    <name type="scientific">Chironomus riparius</name>
    <dbReference type="NCBI Taxonomy" id="315576"/>
    <lineage>
        <taxon>Eukaryota</taxon>
        <taxon>Metazoa</taxon>
        <taxon>Ecdysozoa</taxon>
        <taxon>Arthropoda</taxon>
        <taxon>Hexapoda</taxon>
        <taxon>Insecta</taxon>
        <taxon>Pterygota</taxon>
        <taxon>Neoptera</taxon>
        <taxon>Endopterygota</taxon>
        <taxon>Diptera</taxon>
        <taxon>Nematocera</taxon>
        <taxon>Chironomoidea</taxon>
        <taxon>Chironomidae</taxon>
        <taxon>Chironominae</taxon>
        <taxon>Chironomus</taxon>
    </lineage>
</organism>
<dbReference type="GO" id="GO:0016020">
    <property type="term" value="C:membrane"/>
    <property type="evidence" value="ECO:0007669"/>
    <property type="project" value="TreeGrafter"/>
</dbReference>
<protein>
    <recommendedName>
        <fullName evidence="5">Cytochrome b5 heme-binding domain-containing protein</fullName>
    </recommendedName>
</protein>
<comment type="similarity">
    <text evidence="4">Belongs to the cytochrome b5 family.</text>
</comment>
<dbReference type="Proteomes" id="UP001153620">
    <property type="component" value="Chromosome 1"/>
</dbReference>
<dbReference type="PANTHER" id="PTHR19359">
    <property type="entry name" value="CYTOCHROME B5"/>
    <property type="match status" value="1"/>
</dbReference>
<dbReference type="Pfam" id="PF00173">
    <property type="entry name" value="Cyt-b5"/>
    <property type="match status" value="1"/>
</dbReference>
<keyword evidence="1" id="KW-0349">Heme</keyword>
<reference evidence="6" key="2">
    <citation type="submission" date="2022-10" db="EMBL/GenBank/DDBJ databases">
        <authorList>
            <consortium name="ENA_rothamsted_submissions"/>
            <consortium name="culmorum"/>
            <person name="King R."/>
        </authorList>
    </citation>
    <scope>NUCLEOTIDE SEQUENCE</scope>
</reference>
<name>A0A9N9WKL7_9DIPT</name>
<gene>
    <name evidence="6" type="ORF">CHIRRI_LOCUS4</name>
</gene>
<dbReference type="SUPFAM" id="SSF55856">
    <property type="entry name" value="Cytochrome b5-like heme/steroid binding domain"/>
    <property type="match status" value="1"/>
</dbReference>
<evidence type="ECO:0000313" key="6">
    <source>
        <dbReference type="EMBL" id="CAG9797003.1"/>
    </source>
</evidence>
<dbReference type="OrthoDB" id="260519at2759"/>
<dbReference type="PANTHER" id="PTHR19359:SF41">
    <property type="entry name" value="GEO08203P1"/>
    <property type="match status" value="1"/>
</dbReference>
<feature type="domain" description="Cytochrome b5 heme-binding" evidence="5">
    <location>
        <begin position="52"/>
        <end position="126"/>
    </location>
</feature>
<dbReference type="InterPro" id="IPR001199">
    <property type="entry name" value="Cyt_B5-like_heme/steroid-bd"/>
</dbReference>
<keyword evidence="3" id="KW-0408">Iron</keyword>
<evidence type="ECO:0000256" key="1">
    <source>
        <dbReference type="ARBA" id="ARBA00022617"/>
    </source>
</evidence>
<dbReference type="PRINTS" id="PR00363">
    <property type="entry name" value="CYTOCHROMEB5"/>
</dbReference>
<dbReference type="InterPro" id="IPR050668">
    <property type="entry name" value="Cytochrome_b5"/>
</dbReference>
<evidence type="ECO:0000256" key="3">
    <source>
        <dbReference type="ARBA" id="ARBA00023004"/>
    </source>
</evidence>
<evidence type="ECO:0000256" key="4">
    <source>
        <dbReference type="ARBA" id="ARBA00038168"/>
    </source>
</evidence>
<dbReference type="SMART" id="SM01117">
    <property type="entry name" value="Cyt-b5"/>
    <property type="match status" value="1"/>
</dbReference>
<dbReference type="EMBL" id="OU895877">
    <property type="protein sequence ID" value="CAG9797003.1"/>
    <property type="molecule type" value="Genomic_DNA"/>
</dbReference>
<dbReference type="PROSITE" id="PS50255">
    <property type="entry name" value="CYTOCHROME_B5_2"/>
    <property type="match status" value="1"/>
</dbReference>
<dbReference type="AlphaFoldDB" id="A0A9N9WKL7"/>
<keyword evidence="7" id="KW-1185">Reference proteome</keyword>
<evidence type="ECO:0000259" key="5">
    <source>
        <dbReference type="PROSITE" id="PS50255"/>
    </source>
</evidence>
<reference evidence="6" key="1">
    <citation type="submission" date="2022-01" db="EMBL/GenBank/DDBJ databases">
        <authorList>
            <person name="King R."/>
        </authorList>
    </citation>
    <scope>NUCLEOTIDE SEQUENCE</scope>
</reference>
<evidence type="ECO:0000256" key="2">
    <source>
        <dbReference type="ARBA" id="ARBA00022723"/>
    </source>
</evidence>
<accession>A0A9N9WKL7</accession>